<protein>
    <submittedName>
        <fullName evidence="1">Uncharacterized protein</fullName>
    </submittedName>
</protein>
<evidence type="ECO:0000313" key="1">
    <source>
        <dbReference type="EMBL" id="KAI3780973.1"/>
    </source>
</evidence>
<gene>
    <name evidence="1" type="ORF">L2E82_10969</name>
</gene>
<accession>A0ACB9GCQ0</accession>
<evidence type="ECO:0000313" key="2">
    <source>
        <dbReference type="Proteomes" id="UP001055811"/>
    </source>
</evidence>
<sequence length="141" mass="16365">MMLGMMLALVDICVQQRNGRKSLKNVQRLKKDFSYNKILKDLKKEFCCNGTVVQDPELGLFIQLQGENSEEISYQDSWICNTWVVQSIIPNFQLQILQALRRCIKSIIWAKEVELDDYTPVQFSHALAKAGQLYPWVKIIL</sequence>
<organism evidence="1 2">
    <name type="scientific">Cichorium intybus</name>
    <name type="common">Chicory</name>
    <dbReference type="NCBI Taxonomy" id="13427"/>
    <lineage>
        <taxon>Eukaryota</taxon>
        <taxon>Viridiplantae</taxon>
        <taxon>Streptophyta</taxon>
        <taxon>Embryophyta</taxon>
        <taxon>Tracheophyta</taxon>
        <taxon>Spermatophyta</taxon>
        <taxon>Magnoliopsida</taxon>
        <taxon>eudicotyledons</taxon>
        <taxon>Gunneridae</taxon>
        <taxon>Pentapetalae</taxon>
        <taxon>asterids</taxon>
        <taxon>campanulids</taxon>
        <taxon>Asterales</taxon>
        <taxon>Asteraceae</taxon>
        <taxon>Cichorioideae</taxon>
        <taxon>Cichorieae</taxon>
        <taxon>Cichoriinae</taxon>
        <taxon>Cichorium</taxon>
    </lineage>
</organism>
<proteinExistence type="predicted"/>
<dbReference type="EMBL" id="CM042010">
    <property type="protein sequence ID" value="KAI3780973.1"/>
    <property type="molecule type" value="Genomic_DNA"/>
</dbReference>
<keyword evidence="2" id="KW-1185">Reference proteome</keyword>
<comment type="caution">
    <text evidence="1">The sequence shown here is derived from an EMBL/GenBank/DDBJ whole genome shotgun (WGS) entry which is preliminary data.</text>
</comment>
<name>A0ACB9GCQ0_CICIN</name>
<reference evidence="2" key="1">
    <citation type="journal article" date="2022" name="Mol. Ecol. Resour.">
        <title>The genomes of chicory, endive, great burdock and yacon provide insights into Asteraceae palaeo-polyploidization history and plant inulin production.</title>
        <authorList>
            <person name="Fan W."/>
            <person name="Wang S."/>
            <person name="Wang H."/>
            <person name="Wang A."/>
            <person name="Jiang F."/>
            <person name="Liu H."/>
            <person name="Zhao H."/>
            <person name="Xu D."/>
            <person name="Zhang Y."/>
        </authorList>
    </citation>
    <scope>NUCLEOTIDE SEQUENCE [LARGE SCALE GENOMIC DNA]</scope>
    <source>
        <strain evidence="2">cv. Punajuju</strain>
    </source>
</reference>
<dbReference type="Proteomes" id="UP001055811">
    <property type="component" value="Linkage Group LG02"/>
</dbReference>
<reference evidence="1 2" key="2">
    <citation type="journal article" date="2022" name="Mol. Ecol. Resour.">
        <title>The genomes of chicory, endive, great burdock and yacon provide insights into Asteraceae paleo-polyploidization history and plant inulin production.</title>
        <authorList>
            <person name="Fan W."/>
            <person name="Wang S."/>
            <person name="Wang H."/>
            <person name="Wang A."/>
            <person name="Jiang F."/>
            <person name="Liu H."/>
            <person name="Zhao H."/>
            <person name="Xu D."/>
            <person name="Zhang Y."/>
        </authorList>
    </citation>
    <scope>NUCLEOTIDE SEQUENCE [LARGE SCALE GENOMIC DNA]</scope>
    <source>
        <strain evidence="2">cv. Punajuju</strain>
        <tissue evidence="1">Leaves</tissue>
    </source>
</reference>